<sequence length="349" mass="39675">MKDTIDVRQDERFDEQKLADFLRGRLLGSENELKVRQFGGGAANLTYLLDYGSHEYVFRWPPLGKVAKSAHDMAREYKVLSVLHQTFPYAPRAFLYCEDASIIGADFFVMARQRGVVVRRTLPTVFANVPDAPRRMSEALVDALAQFHAVDYAALGLADLGKPDGFIERQIEGWYRRWQAAKVEDLEEMDGVYHWLKENVPPSTGHSLVHNDYKLDNVMLSTDDPSQMVAIFDWDMCTLGDPLSDLGALLCYWTEPTDPDYFQGMAMMPTGDLGFMTRQELVERYAEVSGRSVHNIHFYHALGLFRLVVIIAQIYIRYERGQTKDGRFAAFGPMIPLMARAAQSVIGNR</sequence>
<reference evidence="2" key="1">
    <citation type="submission" date="2018-06" db="EMBL/GenBank/DDBJ databases">
        <authorList>
            <person name="Zhirakovskaya E."/>
        </authorList>
    </citation>
    <scope>NUCLEOTIDE SEQUENCE</scope>
</reference>
<name>A0A3B0WBV2_9ZZZZ</name>
<dbReference type="InterPro" id="IPR052898">
    <property type="entry name" value="ACAD10-like"/>
</dbReference>
<dbReference type="Gene3D" id="3.30.200.20">
    <property type="entry name" value="Phosphorylase Kinase, domain 1"/>
    <property type="match status" value="1"/>
</dbReference>
<evidence type="ECO:0000259" key="1">
    <source>
        <dbReference type="Pfam" id="PF01636"/>
    </source>
</evidence>
<proteinExistence type="predicted"/>
<dbReference type="SUPFAM" id="SSF56112">
    <property type="entry name" value="Protein kinase-like (PK-like)"/>
    <property type="match status" value="1"/>
</dbReference>
<keyword evidence="2" id="KW-0808">Transferase</keyword>
<dbReference type="InterPro" id="IPR002575">
    <property type="entry name" value="Aminoglycoside_PTrfase"/>
</dbReference>
<dbReference type="Pfam" id="PF01636">
    <property type="entry name" value="APH"/>
    <property type="match status" value="1"/>
</dbReference>
<dbReference type="GO" id="GO:0016740">
    <property type="term" value="F:transferase activity"/>
    <property type="evidence" value="ECO:0007669"/>
    <property type="project" value="UniProtKB-KW"/>
</dbReference>
<dbReference type="PANTHER" id="PTHR47829:SF1">
    <property type="entry name" value="HAD FAMILY PHOSPHATASE"/>
    <property type="match status" value="1"/>
</dbReference>
<dbReference type="InterPro" id="IPR041726">
    <property type="entry name" value="ACAD10_11_N"/>
</dbReference>
<dbReference type="AlphaFoldDB" id="A0A3B0WBV2"/>
<dbReference type="InterPro" id="IPR011009">
    <property type="entry name" value="Kinase-like_dom_sf"/>
</dbReference>
<dbReference type="PANTHER" id="PTHR47829">
    <property type="entry name" value="HYDROLASE, PUTATIVE (AFU_ORTHOLOGUE AFUA_1G12880)-RELATED"/>
    <property type="match status" value="1"/>
</dbReference>
<dbReference type="Gene3D" id="3.90.1200.10">
    <property type="match status" value="1"/>
</dbReference>
<dbReference type="EMBL" id="UOEU01000825">
    <property type="protein sequence ID" value="VAW41134.1"/>
    <property type="molecule type" value="Genomic_DNA"/>
</dbReference>
<organism evidence="2">
    <name type="scientific">hydrothermal vent metagenome</name>
    <dbReference type="NCBI Taxonomy" id="652676"/>
    <lineage>
        <taxon>unclassified sequences</taxon>
        <taxon>metagenomes</taxon>
        <taxon>ecological metagenomes</taxon>
    </lineage>
</organism>
<feature type="domain" description="Aminoglycoside phosphotransferase" evidence="1">
    <location>
        <begin position="35"/>
        <end position="264"/>
    </location>
</feature>
<evidence type="ECO:0000313" key="2">
    <source>
        <dbReference type="EMBL" id="VAW41134.1"/>
    </source>
</evidence>
<accession>A0A3B0WBV2</accession>
<dbReference type="CDD" id="cd05154">
    <property type="entry name" value="ACAD10_11_N-like"/>
    <property type="match status" value="1"/>
</dbReference>
<gene>
    <name evidence="2" type="ORF">MNBD_CHLOROFLEXI01-3412</name>
</gene>
<protein>
    <submittedName>
        <fullName evidence="2">Acyl-CoA dehydrogenase, putative phosphotransferase</fullName>
    </submittedName>
</protein>